<dbReference type="AlphaFoldDB" id="A0AAD7IRX5"/>
<dbReference type="EMBL" id="JARKIB010000070">
    <property type="protein sequence ID" value="KAJ7749213.1"/>
    <property type="molecule type" value="Genomic_DNA"/>
</dbReference>
<evidence type="ECO:0000313" key="2">
    <source>
        <dbReference type="EMBL" id="KAJ7749213.1"/>
    </source>
</evidence>
<keyword evidence="3" id="KW-1185">Reference proteome</keyword>
<evidence type="ECO:0000313" key="3">
    <source>
        <dbReference type="Proteomes" id="UP001215598"/>
    </source>
</evidence>
<evidence type="ECO:0000256" key="1">
    <source>
        <dbReference type="SAM" id="MobiDB-lite"/>
    </source>
</evidence>
<feature type="region of interest" description="Disordered" evidence="1">
    <location>
        <begin position="239"/>
        <end position="283"/>
    </location>
</feature>
<gene>
    <name evidence="2" type="ORF">B0H16DRAFT_1552038</name>
</gene>
<reference evidence="2" key="1">
    <citation type="submission" date="2023-03" db="EMBL/GenBank/DDBJ databases">
        <title>Massive genome expansion in bonnet fungi (Mycena s.s.) driven by repeated elements and novel gene families across ecological guilds.</title>
        <authorList>
            <consortium name="Lawrence Berkeley National Laboratory"/>
            <person name="Harder C.B."/>
            <person name="Miyauchi S."/>
            <person name="Viragh M."/>
            <person name="Kuo A."/>
            <person name="Thoen E."/>
            <person name="Andreopoulos B."/>
            <person name="Lu D."/>
            <person name="Skrede I."/>
            <person name="Drula E."/>
            <person name="Henrissat B."/>
            <person name="Morin E."/>
            <person name="Kohler A."/>
            <person name="Barry K."/>
            <person name="LaButti K."/>
            <person name="Morin E."/>
            <person name="Salamov A."/>
            <person name="Lipzen A."/>
            <person name="Mereny Z."/>
            <person name="Hegedus B."/>
            <person name="Baldrian P."/>
            <person name="Stursova M."/>
            <person name="Weitz H."/>
            <person name="Taylor A."/>
            <person name="Grigoriev I.V."/>
            <person name="Nagy L.G."/>
            <person name="Martin F."/>
            <person name="Kauserud H."/>
        </authorList>
    </citation>
    <scope>NUCLEOTIDE SEQUENCE</scope>
    <source>
        <strain evidence="2">CBHHK182m</strain>
    </source>
</reference>
<proteinExistence type="predicted"/>
<sequence length="312" mass="33302">MPPYTRVSERIQGTMPPQKLRARLPPITQNVPASDTDVSHNYISLESTIQSLRDGTVVRPRSSSQHKPTAPTLFDAAAAEYDAALLKRQAKQTPRLGQNPPDIGMLLGLTTRKAQPEPLTPAKLALLGILNASPPPAGHRDIMPERVVVVKQASAAAELPSPSGSQFSQLFPDGFKMWGAGEPPSPSLADAICGAMGKAGSGNAQGSVERHDTAHPASVSQRELAVGPARSGADIEASKAGAPFPARPPVFTRPPVNEQTKVSPRRDNHDVEARSPGIPRCVKPSEAVGEDIKRGILGEIMNRQYIRRRDSS</sequence>
<organism evidence="2 3">
    <name type="scientific">Mycena metata</name>
    <dbReference type="NCBI Taxonomy" id="1033252"/>
    <lineage>
        <taxon>Eukaryota</taxon>
        <taxon>Fungi</taxon>
        <taxon>Dikarya</taxon>
        <taxon>Basidiomycota</taxon>
        <taxon>Agaricomycotina</taxon>
        <taxon>Agaricomycetes</taxon>
        <taxon>Agaricomycetidae</taxon>
        <taxon>Agaricales</taxon>
        <taxon>Marasmiineae</taxon>
        <taxon>Mycenaceae</taxon>
        <taxon>Mycena</taxon>
    </lineage>
</organism>
<name>A0AAD7IRX5_9AGAR</name>
<accession>A0AAD7IRX5</accession>
<dbReference type="Proteomes" id="UP001215598">
    <property type="component" value="Unassembled WGS sequence"/>
</dbReference>
<protein>
    <submittedName>
        <fullName evidence="2">Uncharacterized protein</fullName>
    </submittedName>
</protein>
<feature type="compositionally biased region" description="Basic and acidic residues" evidence="1">
    <location>
        <begin position="264"/>
        <end position="273"/>
    </location>
</feature>
<feature type="non-terminal residue" evidence="2">
    <location>
        <position position="312"/>
    </location>
</feature>
<comment type="caution">
    <text evidence="2">The sequence shown here is derived from an EMBL/GenBank/DDBJ whole genome shotgun (WGS) entry which is preliminary data.</text>
</comment>